<name>A0ABV8J789_9ACTN</name>
<dbReference type="SUPFAM" id="SSF47413">
    <property type="entry name" value="lambda repressor-like DNA-binding domains"/>
    <property type="match status" value="1"/>
</dbReference>
<evidence type="ECO:0000313" key="3">
    <source>
        <dbReference type="Proteomes" id="UP001595867"/>
    </source>
</evidence>
<dbReference type="Gene3D" id="1.10.260.40">
    <property type="entry name" value="lambda repressor-like DNA-binding domains"/>
    <property type="match status" value="1"/>
</dbReference>
<dbReference type="PROSITE" id="PS50943">
    <property type="entry name" value="HTH_CROC1"/>
    <property type="match status" value="1"/>
</dbReference>
<organism evidence="2 3">
    <name type="scientific">Actinoplanes subglobosus</name>
    <dbReference type="NCBI Taxonomy" id="1547892"/>
    <lineage>
        <taxon>Bacteria</taxon>
        <taxon>Bacillati</taxon>
        <taxon>Actinomycetota</taxon>
        <taxon>Actinomycetes</taxon>
        <taxon>Micromonosporales</taxon>
        <taxon>Micromonosporaceae</taxon>
        <taxon>Actinoplanes</taxon>
    </lineage>
</organism>
<evidence type="ECO:0000259" key="1">
    <source>
        <dbReference type="PROSITE" id="PS50943"/>
    </source>
</evidence>
<protein>
    <submittedName>
        <fullName evidence="2">Helix-turn-helix domain-containing protein</fullName>
    </submittedName>
</protein>
<dbReference type="SMART" id="SM00530">
    <property type="entry name" value="HTH_XRE"/>
    <property type="match status" value="1"/>
</dbReference>
<keyword evidence="3" id="KW-1185">Reference proteome</keyword>
<sequence length="371" mass="39485">MTFGDQLRALRESRGMTLRQLADRSHHSKSKLSNWEHNRLPLPTRDEAVALDSVLDADGTLLAAIQAPGLNGDRDRIAYVTDKPRAVDPTTITALHGALANMRRLEDTLGAGRLLVITAEPLRLVEQLADEAVGDLRPAVVDLAGQWSQFAGWLRAAAGRPDEAREKYVQALEHAEEVAATSTLPTAADLIATALSMRGNLAWKARKPGPLVGLSAAAAAKSRSPGVRAMAAQQEARGHALLGDGTAVDRLLEVAETLMASAREHPDEEPPWIYFYSPGYLDMQRGLAFRLLGRRAAAIEALTAGLEVAAGGEVAGAEFVATYKLALAEAHLEGGNLDVARRLLDEARATVTATGSATLAGDVARVEARLP</sequence>
<dbReference type="Pfam" id="PF13560">
    <property type="entry name" value="HTH_31"/>
    <property type="match status" value="1"/>
</dbReference>
<proteinExistence type="predicted"/>
<dbReference type="InterPro" id="IPR011990">
    <property type="entry name" value="TPR-like_helical_dom_sf"/>
</dbReference>
<feature type="domain" description="HTH cro/C1-type" evidence="1">
    <location>
        <begin position="7"/>
        <end position="62"/>
    </location>
</feature>
<dbReference type="RefSeq" id="WP_378072783.1">
    <property type="nucleotide sequence ID" value="NZ_JBHSBL010000029.1"/>
</dbReference>
<dbReference type="Proteomes" id="UP001595867">
    <property type="component" value="Unassembled WGS sequence"/>
</dbReference>
<accession>A0ABV8J789</accession>
<dbReference type="InterPro" id="IPR001387">
    <property type="entry name" value="Cro/C1-type_HTH"/>
</dbReference>
<dbReference type="EMBL" id="JBHSBL010000029">
    <property type="protein sequence ID" value="MFC4071911.1"/>
    <property type="molecule type" value="Genomic_DNA"/>
</dbReference>
<dbReference type="Gene3D" id="1.25.40.10">
    <property type="entry name" value="Tetratricopeptide repeat domain"/>
    <property type="match status" value="1"/>
</dbReference>
<evidence type="ECO:0000313" key="2">
    <source>
        <dbReference type="EMBL" id="MFC4071911.1"/>
    </source>
</evidence>
<dbReference type="InterPro" id="IPR010982">
    <property type="entry name" value="Lambda_DNA-bd_dom_sf"/>
</dbReference>
<gene>
    <name evidence="2" type="ORF">ACFO0C_43845</name>
</gene>
<reference evidence="3" key="1">
    <citation type="journal article" date="2019" name="Int. J. Syst. Evol. Microbiol.">
        <title>The Global Catalogue of Microorganisms (GCM) 10K type strain sequencing project: providing services to taxonomists for standard genome sequencing and annotation.</title>
        <authorList>
            <consortium name="The Broad Institute Genomics Platform"/>
            <consortium name="The Broad Institute Genome Sequencing Center for Infectious Disease"/>
            <person name="Wu L."/>
            <person name="Ma J."/>
        </authorList>
    </citation>
    <scope>NUCLEOTIDE SEQUENCE [LARGE SCALE GENOMIC DNA]</scope>
    <source>
        <strain evidence="3">TBRC 5832</strain>
    </source>
</reference>
<comment type="caution">
    <text evidence="2">The sequence shown here is derived from an EMBL/GenBank/DDBJ whole genome shotgun (WGS) entry which is preliminary data.</text>
</comment>
<dbReference type="CDD" id="cd00093">
    <property type="entry name" value="HTH_XRE"/>
    <property type="match status" value="1"/>
</dbReference>